<evidence type="ECO:0000259" key="8">
    <source>
        <dbReference type="Pfam" id="PF14693"/>
    </source>
</evidence>
<protein>
    <recommendedName>
        <fullName evidence="5">Large ribosomal subunit protein bL25</fullName>
    </recommendedName>
    <alternativeName>
        <fullName evidence="5">General stress protein CTC</fullName>
    </alternativeName>
</protein>
<dbReference type="GO" id="GO:0005840">
    <property type="term" value="C:ribosome"/>
    <property type="evidence" value="ECO:0007669"/>
    <property type="project" value="UniProtKB-KW"/>
</dbReference>
<dbReference type="NCBIfam" id="TIGR00731">
    <property type="entry name" value="bL25_bact_ctc"/>
    <property type="match status" value="1"/>
</dbReference>
<feature type="compositionally biased region" description="Acidic residues" evidence="6">
    <location>
        <begin position="184"/>
        <end position="193"/>
    </location>
</feature>
<organism evidence="9 10">
    <name type="scientific">Metabacillus herbersteinensis</name>
    <dbReference type="NCBI Taxonomy" id="283816"/>
    <lineage>
        <taxon>Bacteria</taxon>
        <taxon>Bacillati</taxon>
        <taxon>Bacillota</taxon>
        <taxon>Bacilli</taxon>
        <taxon>Bacillales</taxon>
        <taxon>Bacillaceae</taxon>
        <taxon>Metabacillus</taxon>
    </lineage>
</organism>
<gene>
    <name evidence="5" type="primary">rplY</name>
    <name evidence="5" type="synonym">ctc</name>
    <name evidence="9" type="ORF">ACFFIX_23230</name>
</gene>
<dbReference type="HAMAP" id="MF_01334">
    <property type="entry name" value="Ribosomal_bL25_CTC"/>
    <property type="match status" value="1"/>
</dbReference>
<dbReference type="InterPro" id="IPR037121">
    <property type="entry name" value="Ribosomal_bL25_C"/>
</dbReference>
<dbReference type="InterPro" id="IPR029751">
    <property type="entry name" value="Ribosomal_L25_dom"/>
</dbReference>
<dbReference type="CDD" id="cd00495">
    <property type="entry name" value="Ribosomal_L25_TL5_CTC"/>
    <property type="match status" value="1"/>
</dbReference>
<keyword evidence="2 5" id="KW-0694">RNA-binding</keyword>
<keyword evidence="1 5" id="KW-0699">rRNA-binding</keyword>
<comment type="caution">
    <text evidence="9">The sequence shown here is derived from an EMBL/GenBank/DDBJ whole genome shotgun (WGS) entry which is preliminary data.</text>
</comment>
<dbReference type="Gene3D" id="2.170.120.20">
    <property type="entry name" value="Ribosomal protein L25, beta domain"/>
    <property type="match status" value="1"/>
</dbReference>
<dbReference type="PANTHER" id="PTHR33284">
    <property type="entry name" value="RIBOSOMAL PROTEIN L25/GLN-TRNA SYNTHETASE, ANTI-CODON-BINDING DOMAIN-CONTAINING PROTEIN"/>
    <property type="match status" value="1"/>
</dbReference>
<evidence type="ECO:0000256" key="1">
    <source>
        <dbReference type="ARBA" id="ARBA00022730"/>
    </source>
</evidence>
<keyword evidence="10" id="KW-1185">Reference proteome</keyword>
<evidence type="ECO:0000256" key="5">
    <source>
        <dbReference type="HAMAP-Rule" id="MF_01334"/>
    </source>
</evidence>
<evidence type="ECO:0000256" key="4">
    <source>
        <dbReference type="ARBA" id="ARBA00023274"/>
    </source>
</evidence>
<evidence type="ECO:0000313" key="9">
    <source>
        <dbReference type="EMBL" id="MFC0274266.1"/>
    </source>
</evidence>
<evidence type="ECO:0000313" key="10">
    <source>
        <dbReference type="Proteomes" id="UP001589854"/>
    </source>
</evidence>
<dbReference type="InterPro" id="IPR020056">
    <property type="entry name" value="Rbsml_bL25/Gln-tRNA_synth_N"/>
</dbReference>
<dbReference type="NCBIfam" id="NF004133">
    <property type="entry name" value="PRK05618.2-4"/>
    <property type="match status" value="1"/>
</dbReference>
<name>A0ABV6GLH3_9BACI</name>
<dbReference type="Proteomes" id="UP001589854">
    <property type="component" value="Unassembled WGS sequence"/>
</dbReference>
<accession>A0ABV6GLH3</accession>
<comment type="subunit">
    <text evidence="5">Part of the 50S ribosomal subunit; part of the 5S rRNA/L5/L18/L25 subcomplex. Contacts the 5S rRNA. Binds to the 5S rRNA independently of L5 and L18.</text>
</comment>
<dbReference type="SUPFAM" id="SSF50715">
    <property type="entry name" value="Ribosomal protein L25-like"/>
    <property type="match status" value="1"/>
</dbReference>
<proteinExistence type="inferred from homology"/>
<keyword evidence="3 5" id="KW-0689">Ribosomal protein</keyword>
<feature type="domain" description="Large ribosomal subunit protein bL25 L25" evidence="7">
    <location>
        <begin position="4"/>
        <end position="90"/>
    </location>
</feature>
<keyword evidence="4 5" id="KW-0687">Ribonucleoprotein</keyword>
<reference evidence="9 10" key="1">
    <citation type="submission" date="2024-09" db="EMBL/GenBank/DDBJ databases">
        <authorList>
            <person name="Sun Q."/>
            <person name="Mori K."/>
        </authorList>
    </citation>
    <scope>NUCLEOTIDE SEQUENCE [LARGE SCALE GENOMIC DNA]</scope>
    <source>
        <strain evidence="9 10">CCM 7228</strain>
    </source>
</reference>
<dbReference type="Pfam" id="PF14693">
    <property type="entry name" value="Ribosomal_TL5_C"/>
    <property type="match status" value="1"/>
</dbReference>
<dbReference type="InterPro" id="IPR011035">
    <property type="entry name" value="Ribosomal_bL25/Gln-tRNA_synth"/>
</dbReference>
<evidence type="ECO:0000256" key="3">
    <source>
        <dbReference type="ARBA" id="ARBA00022980"/>
    </source>
</evidence>
<evidence type="ECO:0000259" key="7">
    <source>
        <dbReference type="Pfam" id="PF01386"/>
    </source>
</evidence>
<dbReference type="RefSeq" id="WP_378938335.1">
    <property type="nucleotide sequence ID" value="NZ_JBHLVO010000032.1"/>
</dbReference>
<feature type="compositionally biased region" description="Basic and acidic residues" evidence="6">
    <location>
        <begin position="196"/>
        <end position="205"/>
    </location>
</feature>
<dbReference type="Gene3D" id="2.40.240.10">
    <property type="entry name" value="Ribosomal Protein L25, Chain P"/>
    <property type="match status" value="1"/>
</dbReference>
<dbReference type="InterPro" id="IPR001021">
    <property type="entry name" value="Ribosomal_bL25_long"/>
</dbReference>
<dbReference type="InterPro" id="IPR020057">
    <property type="entry name" value="Ribosomal_bL25_b-dom"/>
</dbReference>
<feature type="region of interest" description="Disordered" evidence="6">
    <location>
        <begin position="169"/>
        <end position="205"/>
    </location>
</feature>
<dbReference type="EMBL" id="JBHLVO010000032">
    <property type="protein sequence ID" value="MFC0274266.1"/>
    <property type="molecule type" value="Genomic_DNA"/>
</dbReference>
<sequence length="205" mass="22704">MTTLQANERKSFKSSSNRLVREKGQIPAIIYGKKIESQPVSVDNIELLKTLRDEGRNTILQLKVGESTHSVMLYDMQKDPLKNQIVHVDFHVVDMQAEIEVEVPVHLVGDAPGVKDGGVLQQPLHVLSISTKPGDIPQSIEVDITNLGVNDTLTIKDVKASGSYKFTQDEDQVIASVLPPKQEEEIDSGEEQEPGQPDKEEGREN</sequence>
<comment type="function">
    <text evidence="5">This is one of the proteins that binds to the 5S RNA in the ribosome where it forms part of the central protuberance.</text>
</comment>
<dbReference type="PANTHER" id="PTHR33284:SF1">
    <property type="entry name" value="RIBOSOMAL PROTEIN L25_GLN-TRNA SYNTHETASE, ANTI-CODON-BINDING DOMAIN-CONTAINING PROTEIN"/>
    <property type="match status" value="1"/>
</dbReference>
<dbReference type="InterPro" id="IPR020930">
    <property type="entry name" value="Ribosomal_uL5_bac-type"/>
</dbReference>
<evidence type="ECO:0000256" key="6">
    <source>
        <dbReference type="SAM" id="MobiDB-lite"/>
    </source>
</evidence>
<comment type="similarity">
    <text evidence="5">Belongs to the bacterial ribosomal protein bL25 family. CTC subfamily.</text>
</comment>
<feature type="domain" description="Large ribosomal subunit protein bL25 beta" evidence="8">
    <location>
        <begin position="98"/>
        <end position="181"/>
    </location>
</feature>
<evidence type="ECO:0000256" key="2">
    <source>
        <dbReference type="ARBA" id="ARBA00022884"/>
    </source>
</evidence>
<dbReference type="Pfam" id="PF01386">
    <property type="entry name" value="Ribosomal_L25p"/>
    <property type="match status" value="1"/>
</dbReference>